<accession>A0A844ANK4</accession>
<gene>
    <name evidence="1" type="ORF">GG681_04670</name>
</gene>
<evidence type="ECO:0000313" key="1">
    <source>
        <dbReference type="EMBL" id="MQY41923.1"/>
    </source>
</evidence>
<protein>
    <submittedName>
        <fullName evidence="1">Nodulation protein NodH</fullName>
    </submittedName>
</protein>
<dbReference type="InterPro" id="IPR027417">
    <property type="entry name" value="P-loop_NTPase"/>
</dbReference>
<dbReference type="Proteomes" id="UP000436694">
    <property type="component" value="Unassembled WGS sequence"/>
</dbReference>
<comment type="caution">
    <text evidence="1">The sequence shown here is derived from an EMBL/GenBank/DDBJ whole genome shotgun (WGS) entry which is preliminary data.</text>
</comment>
<keyword evidence="2" id="KW-1185">Reference proteome</keyword>
<evidence type="ECO:0000313" key="2">
    <source>
        <dbReference type="Proteomes" id="UP000436694"/>
    </source>
</evidence>
<dbReference type="RefSeq" id="WP_153545613.1">
    <property type="nucleotide sequence ID" value="NZ_WIXK01000002.1"/>
</dbReference>
<reference evidence="1 2" key="1">
    <citation type="submission" date="2019-10" db="EMBL/GenBank/DDBJ databases">
        <title>Epibacterium sp. nov., isolated from seawater.</title>
        <authorList>
            <person name="Zhang X."/>
            <person name="Li N."/>
        </authorList>
    </citation>
    <scope>NUCLEOTIDE SEQUENCE [LARGE SCALE GENOMIC DNA]</scope>
    <source>
        <strain evidence="1 2">SM1969</strain>
    </source>
</reference>
<sequence>MTAAFDYFVIFAEMRTGSNFLESNLNALAEVSCHGEAFNPVFVGYPKYEDLLGLTLEARDAAPFELLDRMKAAEGLNGFRYFHDHDPRVLEHVLDDPRCAKIVLTRNPLESYVSLKIARETGQWKLTNVKRHKSALVDFNADEFSAHLEGLQRFQIELMQGLQQRGQTAFYLAYEDLQNLEAMNGLAQWLGVSDRLSALDNKLKPQNPDPIQSKLSNPQALETAFDALDVFNLSRTPCFEPRRGPAVRDYIGAAETPLLFMPIAGGHNTPILRWMAALDGVQLNDLNEITGQKDLRGWMRARPGYRSFTALSHPVERAFDVFCSDVLHSKEPRYKKIRTLLRGHYAVELPERGTAGASAYRSGFVAFLDLVKRALNGQSVVRVDPRWASQSQILMGFKELCPPDFVFRQSELALDLPYLAQKLGVDASADFITAERAEPHLAEVYDQTVEDAARAAYRRDYLLFGFQDWAE</sequence>
<proteinExistence type="predicted"/>
<name>A0A844ANK4_9RHOB</name>
<dbReference type="SUPFAM" id="SSF52540">
    <property type="entry name" value="P-loop containing nucleoside triphosphate hydrolases"/>
    <property type="match status" value="1"/>
</dbReference>
<dbReference type="EMBL" id="WIXK01000002">
    <property type="protein sequence ID" value="MQY41923.1"/>
    <property type="molecule type" value="Genomic_DNA"/>
</dbReference>
<organism evidence="1 2">
    <name type="scientific">Tritonibacter aquimaris</name>
    <dbReference type="NCBI Taxonomy" id="2663379"/>
    <lineage>
        <taxon>Bacteria</taxon>
        <taxon>Pseudomonadati</taxon>
        <taxon>Pseudomonadota</taxon>
        <taxon>Alphaproteobacteria</taxon>
        <taxon>Rhodobacterales</taxon>
        <taxon>Paracoccaceae</taxon>
        <taxon>Tritonibacter</taxon>
    </lineage>
</organism>
<dbReference type="AlphaFoldDB" id="A0A844ANK4"/>
<dbReference type="Gene3D" id="3.40.50.300">
    <property type="entry name" value="P-loop containing nucleotide triphosphate hydrolases"/>
    <property type="match status" value="1"/>
</dbReference>